<keyword evidence="4" id="KW-1015">Disulfide bond</keyword>
<organism evidence="6 7">
    <name type="scientific">Magallana gigas</name>
    <name type="common">Pacific oyster</name>
    <name type="synonym">Crassostrea gigas</name>
    <dbReference type="NCBI Taxonomy" id="29159"/>
    <lineage>
        <taxon>Eukaryota</taxon>
        <taxon>Metazoa</taxon>
        <taxon>Spiralia</taxon>
        <taxon>Lophotrochozoa</taxon>
        <taxon>Mollusca</taxon>
        <taxon>Bivalvia</taxon>
        <taxon>Autobranchia</taxon>
        <taxon>Pteriomorphia</taxon>
        <taxon>Ostreida</taxon>
        <taxon>Ostreoidea</taxon>
        <taxon>Ostreidae</taxon>
        <taxon>Magallana</taxon>
    </lineage>
</organism>
<feature type="domain" description="Granulins" evidence="5">
    <location>
        <begin position="137"/>
        <end position="150"/>
    </location>
</feature>
<feature type="domain" description="Granulins" evidence="5">
    <location>
        <begin position="1543"/>
        <end position="1556"/>
    </location>
</feature>
<protein>
    <recommendedName>
        <fullName evidence="5">Granulins domain-containing protein</fullName>
    </recommendedName>
</protein>
<dbReference type="Gene3D" id="2.10.25.160">
    <property type="entry name" value="Granulin"/>
    <property type="match status" value="22"/>
</dbReference>
<sequence>MISLFSCDTFPIAILHDWQHDERADPSPPVGGHYGSTCCAGKTEEYLCCPLSSAVCCSDKIHCCPMGYKCNVTTSQCQKGALIQSWIPSKDYKKKASLISGNVMCPDGQHECKDGQTCCKLASGQWGCCPIPKAVCCSDGKHCCPESTKCEVSQGKCMRGTGEMLDWFEKEPALLRSENVVCPDGQSECKSGQTCCKLASGNYGCCPIPKAVCCSDMKHCCPEGTTCDVSSGKCNRGNTYVMDWMDKQPAVVRAGSVMCPDGQHECKDGQTCCKLASGQWGCCPIPKAVCCSDGKHCCPESTKCEVSQGKCMRGTGEMLDWLEKEPAVLRSENVVCPDGQSECKSGQTCCKLASGNYGCCPIPKAVCCSDMKHCCPEGTTCDVSSGKCNRGNTYVMDWMDKQPAVVRTGSVMCPDGQHECKDGQTCCKLASGQWGCCPIPKAVCCSDGKHCCPESTKCEVSQGKCMRGTGEMLDWLEKEPAVLRSENVVCPDGQSECKSRQTCCKLASGNYGCCPIPKAVCCSDMKHCCPEGTTCDVSSGKCNRGSTYVMDWMDKQPAVVRTGSVMCPDGQHECKDGQTCCKLASGQWGCCPIPKAVCCNDGKHCCPENTKCEVSQGKCMRGTGEMLDWFEKEPALVRSENVVCPDGQSQCKSGQTCCKLASGNYGCCPIPKAVCCSDMKHCCPEGTTCDVSSGKCNRGSTYVMDWMDKQPAVVRAESVMCPDGQHECKDGQTCCKLASGQWGCCPIPKAVCCNDGKHCCPENTKCEVSQGKCMRGTGEMLDWFEKEPALARSENVVCPDGQSECKSGQTCCKLASGNYGCCPIPKAVCCTDMKHCCPEGTTCDVSSGKCNRGSTYVMDWMDKQPAVVRAGSVMCPDGQHNCKDGQTCCKLASGQWGCCPIPKAVCCSDGKHCCPESTKCEVSQGKCMRGTGEMLDWFEKEPALVRSENVVCPDGQSECKSGQTCCKLASGNYGCCPIPKAVCCSDMKHCCPEGTTCDVSSGKCNRGNTYVMDWMDKQPAVVRAGSVMCPDGQHECKDGQTCCKLASGQWGCCPIPKAVCCSDGKHCCPESTKCEVSQGKCMRGTGEMLDWLKKEPAVMRSENVVCPDGQSECKSGQTCCKLASGNYGCCPIPKAVCCSDMKHCCPEGTTCDVSSGKCNRGSTYVMDWMDKQPAVVRAGSVMCPDGQHECKDGQTCCKLASGQWGCCPIPKAVCCSDGKHCCPESTKCEVSQGKCIRADSLSMDWFEKLPALRTRNVVCPDGQSQCKDGQTCCKLATGQYGCCPIPKAVCCSDGKHCCPENTQCDVSSGKCKRGDELSMDWFAKLPALRSKNVVCPDGQSECKSGQTCCKLASGNYGCCPIPKAVCCSDMKHCCPENTKCDVSSGKCTRGDGLIVDWFEKMPLAVRSRGQGEASSVMCPDGASECEDGQTCCLLASGKYGCCPIQDAVCCSDHVHCCPQGTKCNIQEKKCIGKPAANLGVISMDMIQIQGKGQEKSHPELLLKLPTENVECPDGQSECKTGQTCCKTAAGNYGCCPLPKAVCCSDMKHCCPEGTTCDVSSGKCNRGNTYVMDWMDKQPAVVRAGSVMCPDGQHECKDGQTCCKLASGQWGCCPIPKAVCCNDGKHCCPENTKCEVSQGKCTRGTGLVSDWFEKLPALKRPGLVEMIKKDNTIVCPDQKTSCPDKNTCCKNKEGKFGCCAYNNAVCCKSGTYCCPKGYICDTLPEICRMPEAKEAWKNTANRFIQNILRRKVQEQP</sequence>
<evidence type="ECO:0000256" key="4">
    <source>
        <dbReference type="ARBA" id="ARBA00023157"/>
    </source>
</evidence>
<evidence type="ECO:0000259" key="5">
    <source>
        <dbReference type="PROSITE" id="PS00799"/>
    </source>
</evidence>
<dbReference type="SMART" id="SM00277">
    <property type="entry name" value="GRAN"/>
    <property type="match status" value="22"/>
</dbReference>
<feature type="domain" description="Granulins" evidence="5">
    <location>
        <begin position="1450"/>
        <end position="1463"/>
    </location>
</feature>
<feature type="domain" description="Granulins" evidence="5">
    <location>
        <begin position="291"/>
        <end position="304"/>
    </location>
</feature>
<feature type="domain" description="Granulins" evidence="5">
    <location>
        <begin position="445"/>
        <end position="458"/>
    </location>
</feature>
<keyword evidence="7" id="KW-1185">Reference proteome</keyword>
<keyword evidence="3" id="KW-0964">Secreted</keyword>
<feature type="domain" description="Granulins" evidence="5">
    <location>
        <begin position="1367"/>
        <end position="1380"/>
    </location>
</feature>
<comment type="subcellular location">
    <subcellularLocation>
        <location evidence="1">Secreted</location>
    </subcellularLocation>
</comment>
<reference evidence="6" key="1">
    <citation type="submission" date="2022-08" db="UniProtKB">
        <authorList>
            <consortium name="EnsemblMetazoa"/>
        </authorList>
    </citation>
    <scope>IDENTIFICATION</scope>
    <source>
        <strain evidence="6">05x7-T-G4-1.051#20</strain>
    </source>
</reference>
<comment type="similarity">
    <text evidence="2">Belongs to the granulin family.</text>
</comment>
<evidence type="ECO:0000313" key="6">
    <source>
        <dbReference type="EnsemblMetazoa" id="G34862.1:cds"/>
    </source>
</evidence>
<feature type="domain" description="Granulins" evidence="5">
    <location>
        <begin position="907"/>
        <end position="920"/>
    </location>
</feature>
<feature type="domain" description="Granulins" evidence="5">
    <location>
        <begin position="522"/>
        <end position="535"/>
    </location>
</feature>
<feature type="domain" description="Granulins" evidence="5">
    <location>
        <begin position="1620"/>
        <end position="1633"/>
    </location>
</feature>
<evidence type="ECO:0000256" key="3">
    <source>
        <dbReference type="ARBA" id="ARBA00022525"/>
    </source>
</evidence>
<dbReference type="PROSITE" id="PS00799">
    <property type="entry name" value="GRANULINS"/>
    <property type="match status" value="21"/>
</dbReference>
<feature type="domain" description="Granulins" evidence="5">
    <location>
        <begin position="676"/>
        <end position="689"/>
    </location>
</feature>
<feature type="domain" description="Granulins" evidence="5">
    <location>
        <begin position="57"/>
        <end position="70"/>
    </location>
</feature>
<dbReference type="Pfam" id="PF00396">
    <property type="entry name" value="Granulin"/>
    <property type="match status" value="22"/>
</dbReference>
<dbReference type="InterPro" id="IPR006150">
    <property type="entry name" value="Cys_repeat_1"/>
</dbReference>
<dbReference type="SUPFAM" id="SSF57277">
    <property type="entry name" value="Granulin repeat"/>
    <property type="match status" value="21"/>
</dbReference>
<dbReference type="GO" id="GO:0005576">
    <property type="term" value="C:extracellular region"/>
    <property type="evidence" value="ECO:0007669"/>
    <property type="project" value="UniProtKB-SubCell"/>
</dbReference>
<feature type="domain" description="Granulins" evidence="5">
    <location>
        <begin position="599"/>
        <end position="612"/>
    </location>
</feature>
<feature type="domain" description="Granulins" evidence="5">
    <location>
        <begin position="214"/>
        <end position="227"/>
    </location>
</feature>
<evidence type="ECO:0000256" key="1">
    <source>
        <dbReference type="ARBA" id="ARBA00004613"/>
    </source>
</evidence>
<feature type="domain" description="Granulins" evidence="5">
    <location>
        <begin position="368"/>
        <end position="381"/>
    </location>
</feature>
<feature type="domain" description="Granulins" evidence="5">
    <location>
        <begin position="1215"/>
        <end position="1228"/>
    </location>
</feature>
<dbReference type="InterPro" id="IPR037277">
    <property type="entry name" value="Granulin_sf"/>
</dbReference>
<dbReference type="EnsemblMetazoa" id="G34862.1">
    <property type="protein sequence ID" value="G34862.1:cds"/>
    <property type="gene ID" value="G34862"/>
</dbReference>
<evidence type="ECO:0000256" key="2">
    <source>
        <dbReference type="ARBA" id="ARBA00010093"/>
    </source>
</evidence>
<accession>A0A8W8MQI2</accession>
<dbReference type="Proteomes" id="UP000005408">
    <property type="component" value="Unassembled WGS sequence"/>
</dbReference>
<dbReference type="InterPro" id="IPR000118">
    <property type="entry name" value="Granulin"/>
</dbReference>
<proteinExistence type="inferred from homology"/>
<feature type="domain" description="Granulins" evidence="5">
    <location>
        <begin position="830"/>
        <end position="843"/>
    </location>
</feature>
<feature type="domain" description="Granulins" evidence="5">
    <location>
        <begin position="1291"/>
        <end position="1304"/>
    </location>
</feature>
<feature type="domain" description="Granulins" evidence="5">
    <location>
        <begin position="753"/>
        <end position="766"/>
    </location>
</feature>
<dbReference type="PANTHER" id="PTHR12274:SF3">
    <property type="entry name" value="PROGRANULIN"/>
    <property type="match status" value="1"/>
</dbReference>
<evidence type="ECO:0000313" key="7">
    <source>
        <dbReference type="Proteomes" id="UP000005408"/>
    </source>
</evidence>
<name>A0A8W8MQI2_MAGGI</name>
<feature type="domain" description="Granulins" evidence="5">
    <location>
        <begin position="1061"/>
        <end position="1074"/>
    </location>
</feature>
<dbReference type="InterPro" id="IPR039036">
    <property type="entry name" value="Granulin_fam"/>
</dbReference>
<feature type="domain" description="Granulins" evidence="5">
    <location>
        <begin position="1138"/>
        <end position="1151"/>
    </location>
</feature>
<dbReference type="PANTHER" id="PTHR12274">
    <property type="entry name" value="GRANULIN"/>
    <property type="match status" value="1"/>
</dbReference>
<feature type="domain" description="Granulins" evidence="5">
    <location>
        <begin position="984"/>
        <end position="997"/>
    </location>
</feature>
<dbReference type="SMART" id="SM00289">
    <property type="entry name" value="WR1"/>
    <property type="match status" value="7"/>
</dbReference>